<reference evidence="1 2" key="1">
    <citation type="submission" date="2024-03" db="EMBL/GenBank/DDBJ databases">
        <title>Complete Genome Sequence and Annotation of Ignatzschineria larvae DSM 13226.</title>
        <authorList>
            <person name="Cantrell E."/>
            <person name="Burcham Z.M."/>
        </authorList>
    </citation>
    <scope>NUCLEOTIDE SEQUENCE [LARGE SCALE GENOMIC DNA]</scope>
    <source>
        <strain evidence="1 2">DSM 13226</strain>
    </source>
</reference>
<dbReference type="EMBL" id="CP150637">
    <property type="protein sequence ID" value="WZW87020.1"/>
    <property type="molecule type" value="Genomic_DNA"/>
</dbReference>
<dbReference type="InterPro" id="IPR052399">
    <property type="entry name" value="Phage_Baseplate_Assmbl_Protein"/>
</dbReference>
<accession>A0ABZ3BYY2</accession>
<sequence>MLRMTDKGIAIDDFDTIYKRLVEKFRAIYGQDVNLDSDTPDGQLLGLFTQELSDIHQAVTFIVQMLDPYQAQGTWLEQRAMYAGLLRRRSSYSYVDDVILTGTPKTNIPVDSIFIDQNKNKWVTLDRVELNDLGSARVKIRSEQAGAFNLKKSDELQQSTVIIGLEKITANSNSYGGADEESDADFVARFMKSHAINNSEDQAGIQAKLSNLKGVEKCIIYENYTSETDDKGIPPHSMNAVVLGGDHQEIIETLTKAKRGGCGFFGQIEGEIYYREALRKAKYDRPEKRNVTVSLTITRYKTFEDIDIESIKENLKALDFEIGENVYATRIISSINLTNGFYITNLTVNNGAIVETGDREYAVINKVEVLFSDE</sequence>
<gene>
    <name evidence="1" type="ORF">WMO13_06450</name>
</gene>
<proteinExistence type="predicted"/>
<keyword evidence="2" id="KW-1185">Reference proteome</keyword>
<protein>
    <submittedName>
        <fullName evidence="1">Baseplate J/gp47 family protein</fullName>
    </submittedName>
</protein>
<dbReference type="PANTHER" id="PTHR37829">
    <property type="entry name" value="PHAGE-LIKE ELEMENT PBSX PROTEIN XKDT"/>
    <property type="match status" value="1"/>
</dbReference>
<evidence type="ECO:0000313" key="1">
    <source>
        <dbReference type="EMBL" id="WZW87020.1"/>
    </source>
</evidence>
<dbReference type="Proteomes" id="UP001449178">
    <property type="component" value="Chromosome"/>
</dbReference>
<evidence type="ECO:0000313" key="2">
    <source>
        <dbReference type="Proteomes" id="UP001449178"/>
    </source>
</evidence>
<dbReference type="PANTHER" id="PTHR37829:SF3">
    <property type="entry name" value="PROTEIN JAYE-RELATED"/>
    <property type="match status" value="1"/>
</dbReference>
<organism evidence="1 2">
    <name type="scientific">Ignatzschineria larvae DSM 13226</name>
    <dbReference type="NCBI Taxonomy" id="1111732"/>
    <lineage>
        <taxon>Bacteria</taxon>
        <taxon>Pseudomonadati</taxon>
        <taxon>Pseudomonadota</taxon>
        <taxon>Gammaproteobacteria</taxon>
        <taxon>Cardiobacteriales</taxon>
        <taxon>Ignatzschineriaceae</taxon>
        <taxon>Ignatzschineria</taxon>
    </lineage>
</organism>
<dbReference type="RefSeq" id="WP_026878535.1">
    <property type="nucleotide sequence ID" value="NZ_AZOD01000009.1"/>
</dbReference>
<name>A0ABZ3BYY2_9GAMM</name>